<keyword evidence="3" id="KW-1185">Reference proteome</keyword>
<dbReference type="PANTHER" id="PTHR14149:SF14">
    <property type="entry name" value="CALPONIN-HOMOLOGY (CH) DOMAIN-CONTAINING PROTEIN"/>
    <property type="match status" value="1"/>
</dbReference>
<dbReference type="PANTHER" id="PTHR14149">
    <property type="entry name" value="RAS GTPASE-ACTIVATING PROTEIN WITH IQ MOTIF"/>
    <property type="match status" value="1"/>
</dbReference>
<dbReference type="STRING" id="667725.A0A0L0FL32"/>
<dbReference type="GO" id="GO:0005516">
    <property type="term" value="F:calmodulin binding"/>
    <property type="evidence" value="ECO:0007669"/>
    <property type="project" value="TreeGrafter"/>
</dbReference>
<sequence length="414" mass="46706">MKNVNVPNLYMPETSDVYNQRNMPKVISCIFALSHILYQNGMAPKIQNLVGKVEFSDDDISAIQTALVRYGVKLPQFSTVGGQLAKELSSDLAGMHAAILAINQTVDKQVTADTLDALKITKAHIDHVQECYGQAYQEMLWRARTAKRHKSSEAMSASQNIDVYLTNLTQCEIQHVIDDVNHDKALGEINAAIIISDALTLQTALENHHAMVRGTRPHMANIYLTKLQQVRSTALNLKTIQKIISQVNQNTEETQKELKRLQLQESAVAVQAAVRLQAWCRGEATRKWWRSLNDEALGEINEAIIVSDALALQAALDNHHAMVKGTRPHLANLYLTELQQVRSTALNLKTIQKIISQVNQNIEETQKELKRLHFLESAVAVQAAVRLQAWCRGEATRRWWRYLSKYHFIPNPKP</sequence>
<dbReference type="SUPFAM" id="SSF47576">
    <property type="entry name" value="Calponin-homology domain, CH-domain"/>
    <property type="match status" value="1"/>
</dbReference>
<dbReference type="GO" id="GO:0005096">
    <property type="term" value="F:GTPase activator activity"/>
    <property type="evidence" value="ECO:0007669"/>
    <property type="project" value="TreeGrafter"/>
</dbReference>
<reference evidence="2 3" key="1">
    <citation type="submission" date="2011-02" db="EMBL/GenBank/DDBJ databases">
        <title>The Genome Sequence of Sphaeroforma arctica JP610.</title>
        <authorList>
            <consortium name="The Broad Institute Genome Sequencing Platform"/>
            <person name="Russ C."/>
            <person name="Cuomo C."/>
            <person name="Young S.K."/>
            <person name="Zeng Q."/>
            <person name="Gargeya S."/>
            <person name="Alvarado L."/>
            <person name="Berlin A."/>
            <person name="Chapman S.B."/>
            <person name="Chen Z."/>
            <person name="Freedman E."/>
            <person name="Gellesch M."/>
            <person name="Goldberg J."/>
            <person name="Griggs A."/>
            <person name="Gujja S."/>
            <person name="Heilman E."/>
            <person name="Heiman D."/>
            <person name="Howarth C."/>
            <person name="Mehta T."/>
            <person name="Neiman D."/>
            <person name="Pearson M."/>
            <person name="Roberts A."/>
            <person name="Saif S."/>
            <person name="Shea T."/>
            <person name="Shenoy N."/>
            <person name="Sisk P."/>
            <person name="Stolte C."/>
            <person name="Sykes S."/>
            <person name="White J."/>
            <person name="Yandava C."/>
            <person name="Burger G."/>
            <person name="Gray M.W."/>
            <person name="Holland P.W.H."/>
            <person name="King N."/>
            <person name="Lang F.B.F."/>
            <person name="Roger A.J."/>
            <person name="Ruiz-Trillo I."/>
            <person name="Haas B."/>
            <person name="Nusbaum C."/>
            <person name="Birren B."/>
        </authorList>
    </citation>
    <scope>NUCLEOTIDE SEQUENCE [LARGE SCALE GENOMIC DNA]</scope>
    <source>
        <strain evidence="2 3">JP610</strain>
    </source>
</reference>
<dbReference type="PROSITE" id="PS50096">
    <property type="entry name" value="IQ"/>
    <property type="match status" value="2"/>
</dbReference>
<protein>
    <submittedName>
        <fullName evidence="2">Uncharacterized protein</fullName>
    </submittedName>
</protein>
<organism evidence="2 3">
    <name type="scientific">Sphaeroforma arctica JP610</name>
    <dbReference type="NCBI Taxonomy" id="667725"/>
    <lineage>
        <taxon>Eukaryota</taxon>
        <taxon>Ichthyosporea</taxon>
        <taxon>Ichthyophonida</taxon>
        <taxon>Sphaeroforma</taxon>
    </lineage>
</organism>
<gene>
    <name evidence="2" type="ORF">SARC_10040</name>
</gene>
<keyword evidence="1" id="KW-0175">Coiled coil</keyword>
<feature type="coiled-coil region" evidence="1">
    <location>
        <begin position="237"/>
        <end position="264"/>
    </location>
</feature>
<dbReference type="GO" id="GO:1903479">
    <property type="term" value="P:mitotic actomyosin contractile ring assembly actin filament organization"/>
    <property type="evidence" value="ECO:0007669"/>
    <property type="project" value="TreeGrafter"/>
</dbReference>
<dbReference type="GO" id="GO:0051015">
    <property type="term" value="F:actin filament binding"/>
    <property type="evidence" value="ECO:0007669"/>
    <property type="project" value="TreeGrafter"/>
</dbReference>
<dbReference type="Gene3D" id="1.10.418.10">
    <property type="entry name" value="Calponin-like domain"/>
    <property type="match status" value="1"/>
</dbReference>
<evidence type="ECO:0000256" key="1">
    <source>
        <dbReference type="SAM" id="Coils"/>
    </source>
</evidence>
<feature type="coiled-coil region" evidence="1">
    <location>
        <begin position="348"/>
        <end position="375"/>
    </location>
</feature>
<name>A0A0L0FL32_9EUKA</name>
<evidence type="ECO:0000313" key="2">
    <source>
        <dbReference type="EMBL" id="KNC77497.1"/>
    </source>
</evidence>
<dbReference type="EMBL" id="KQ242714">
    <property type="protein sequence ID" value="KNC77497.1"/>
    <property type="molecule type" value="Genomic_DNA"/>
</dbReference>
<dbReference type="InterPro" id="IPR036872">
    <property type="entry name" value="CH_dom_sf"/>
</dbReference>
<evidence type="ECO:0000313" key="3">
    <source>
        <dbReference type="Proteomes" id="UP000054560"/>
    </source>
</evidence>
<dbReference type="GO" id="GO:0005938">
    <property type="term" value="C:cell cortex"/>
    <property type="evidence" value="ECO:0007669"/>
    <property type="project" value="TreeGrafter"/>
</dbReference>
<dbReference type="eggNOG" id="KOG2128">
    <property type="taxonomic scope" value="Eukaryota"/>
</dbReference>
<dbReference type="Proteomes" id="UP000054560">
    <property type="component" value="Unassembled WGS sequence"/>
</dbReference>
<dbReference type="AlphaFoldDB" id="A0A0L0FL32"/>
<dbReference type="GeneID" id="25910544"/>
<dbReference type="OrthoDB" id="775356at2759"/>
<accession>A0A0L0FL32</accession>
<dbReference type="RefSeq" id="XP_014151399.1">
    <property type="nucleotide sequence ID" value="XM_014295924.1"/>
</dbReference>
<proteinExistence type="predicted"/>